<evidence type="ECO:0000313" key="2">
    <source>
        <dbReference type="Proteomes" id="UP001057522"/>
    </source>
</evidence>
<dbReference type="RefSeq" id="WP_112056591.1">
    <property type="nucleotide sequence ID" value="NZ_JAMOKV010000001.1"/>
</dbReference>
<keyword evidence="2" id="KW-1185">Reference proteome</keyword>
<protein>
    <submittedName>
        <fullName evidence="1">Uncharacterized protein</fullName>
    </submittedName>
</protein>
<gene>
    <name evidence="1" type="ORF">NCR95_04365</name>
</gene>
<evidence type="ECO:0000313" key="1">
    <source>
        <dbReference type="EMBL" id="MCL9819404.1"/>
    </source>
</evidence>
<name>A0ABT0TUD3_9HELI</name>
<dbReference type="EMBL" id="JAMOKX010000003">
    <property type="protein sequence ID" value="MCL9819404.1"/>
    <property type="molecule type" value="Genomic_DNA"/>
</dbReference>
<proteinExistence type="predicted"/>
<sequence>MNITDKNSSMWGLLSQSYDAQNNNANNNISGYSNPLKSDSVFGTQKVSKTDSSLFNQEGNFYAPSQIQDTLEISQELSTIQNFATNFSGNLEELGDAMLENKLLNKEEKMGFDILSKLNPNLDSKTTQNLLDNSNLSDENRNLLANVDKKISAVRYFGGF</sequence>
<comment type="caution">
    <text evidence="1">The sequence shown here is derived from an EMBL/GenBank/DDBJ whole genome shotgun (WGS) entry which is preliminary data.</text>
</comment>
<accession>A0ABT0TUD3</accession>
<organism evidence="1 2">
    <name type="scientific">Helicobacter colisuis</name>
    <dbReference type="NCBI Taxonomy" id="2949739"/>
    <lineage>
        <taxon>Bacteria</taxon>
        <taxon>Pseudomonadati</taxon>
        <taxon>Campylobacterota</taxon>
        <taxon>Epsilonproteobacteria</taxon>
        <taxon>Campylobacterales</taxon>
        <taxon>Helicobacteraceae</taxon>
        <taxon>Helicobacter</taxon>
    </lineage>
</organism>
<dbReference type="Proteomes" id="UP001057522">
    <property type="component" value="Unassembled WGS sequence"/>
</dbReference>
<reference evidence="1" key="1">
    <citation type="submission" date="2022-06" db="EMBL/GenBank/DDBJ databases">
        <title>Helicobacter colisuis sp. nov.</title>
        <authorList>
            <person name="Papic B."/>
            <person name="Gruntar I."/>
        </authorList>
    </citation>
    <scope>NUCLEOTIDE SEQUENCE</scope>
    <source>
        <strain evidence="1">11154-15</strain>
    </source>
</reference>